<dbReference type="GO" id="GO:0008710">
    <property type="term" value="F:8-amino-7-oxononanoate synthase activity"/>
    <property type="evidence" value="ECO:0007669"/>
    <property type="project" value="UniProtKB-EC"/>
</dbReference>
<dbReference type="PANTHER" id="PTHR13693">
    <property type="entry name" value="CLASS II AMINOTRANSFERASE/8-AMINO-7-OXONONANOATE SYNTHASE"/>
    <property type="match status" value="1"/>
</dbReference>
<evidence type="ECO:0000256" key="2">
    <source>
        <dbReference type="ARBA" id="ARBA00013187"/>
    </source>
</evidence>
<organism evidence="8 9">
    <name type="scientific">Propioniciclava flava</name>
    <dbReference type="NCBI Taxonomy" id="2072026"/>
    <lineage>
        <taxon>Bacteria</taxon>
        <taxon>Bacillati</taxon>
        <taxon>Actinomycetota</taxon>
        <taxon>Actinomycetes</taxon>
        <taxon>Propionibacteriales</taxon>
        <taxon>Propionibacteriaceae</taxon>
        <taxon>Propioniciclava</taxon>
    </lineage>
</organism>
<keyword evidence="9" id="KW-1185">Reference proteome</keyword>
<evidence type="ECO:0000256" key="4">
    <source>
        <dbReference type="ARBA" id="ARBA00022898"/>
    </source>
</evidence>
<comment type="caution">
    <text evidence="8">The sequence shown here is derived from an EMBL/GenBank/DDBJ whole genome shotgun (WGS) entry which is preliminary data.</text>
</comment>
<dbReference type="InterPro" id="IPR015424">
    <property type="entry name" value="PyrdxlP-dep_Trfase"/>
</dbReference>
<dbReference type="Gene3D" id="3.90.1150.10">
    <property type="entry name" value="Aspartate Aminotransferase, domain 1"/>
    <property type="match status" value="1"/>
</dbReference>
<comment type="catalytic activity">
    <reaction evidence="5">
        <text>6-carboxyhexanoyl-[ACP] + L-alanine + H(+) = (8S)-8-amino-7-oxononanoate + holo-[ACP] + CO2</text>
        <dbReference type="Rhea" id="RHEA:42288"/>
        <dbReference type="Rhea" id="RHEA-COMP:9685"/>
        <dbReference type="Rhea" id="RHEA-COMP:9955"/>
        <dbReference type="ChEBI" id="CHEBI:15378"/>
        <dbReference type="ChEBI" id="CHEBI:16526"/>
        <dbReference type="ChEBI" id="CHEBI:57972"/>
        <dbReference type="ChEBI" id="CHEBI:64479"/>
        <dbReference type="ChEBI" id="CHEBI:78846"/>
        <dbReference type="ChEBI" id="CHEBI:149468"/>
        <dbReference type="EC" id="2.3.1.47"/>
    </reaction>
</comment>
<dbReference type="InterPro" id="IPR050087">
    <property type="entry name" value="AON_synthase_class-II"/>
</dbReference>
<proteinExistence type="inferred from homology"/>
<name>A0A4Q2EID6_9ACTN</name>
<evidence type="ECO:0000256" key="6">
    <source>
        <dbReference type="RuleBase" id="RU003693"/>
    </source>
</evidence>
<dbReference type="SUPFAM" id="SSF53383">
    <property type="entry name" value="PLP-dependent transferases"/>
    <property type="match status" value="1"/>
</dbReference>
<dbReference type="EC" id="2.3.1.47" evidence="2"/>
<dbReference type="PROSITE" id="PS00599">
    <property type="entry name" value="AA_TRANSFER_CLASS_2"/>
    <property type="match status" value="1"/>
</dbReference>
<dbReference type="GO" id="GO:0030170">
    <property type="term" value="F:pyridoxal phosphate binding"/>
    <property type="evidence" value="ECO:0007669"/>
    <property type="project" value="InterPro"/>
</dbReference>
<dbReference type="InterPro" id="IPR004839">
    <property type="entry name" value="Aminotransferase_I/II_large"/>
</dbReference>
<dbReference type="InterPro" id="IPR015421">
    <property type="entry name" value="PyrdxlP-dep_Trfase_major"/>
</dbReference>
<evidence type="ECO:0000259" key="7">
    <source>
        <dbReference type="Pfam" id="PF00155"/>
    </source>
</evidence>
<dbReference type="Proteomes" id="UP000290624">
    <property type="component" value="Unassembled WGS sequence"/>
</dbReference>
<keyword evidence="3" id="KW-0808">Transferase</keyword>
<evidence type="ECO:0000313" key="9">
    <source>
        <dbReference type="Proteomes" id="UP000290624"/>
    </source>
</evidence>
<accession>A0A4Q2EID6</accession>
<feature type="domain" description="Aminotransferase class I/classII large" evidence="7">
    <location>
        <begin position="27"/>
        <end position="366"/>
    </location>
</feature>
<dbReference type="InterPro" id="IPR015422">
    <property type="entry name" value="PyrdxlP-dep_Trfase_small"/>
</dbReference>
<evidence type="ECO:0000256" key="5">
    <source>
        <dbReference type="ARBA" id="ARBA00047715"/>
    </source>
</evidence>
<dbReference type="CDD" id="cd06454">
    <property type="entry name" value="KBL_like"/>
    <property type="match status" value="1"/>
</dbReference>
<reference evidence="8 9" key="1">
    <citation type="submission" date="2018-01" db="EMBL/GenBank/DDBJ databases">
        <title>Lactibacter flavus gen. nov., sp. nov., a novel bacterium of the family Propionibacteriaceae isolated from raw milk and dairy products.</title>
        <authorList>
            <person name="Wenning M."/>
            <person name="Breitenwieser F."/>
            <person name="Huptas C."/>
            <person name="von Neubeck M."/>
            <person name="Busse H.-J."/>
            <person name="Scherer S."/>
        </authorList>
    </citation>
    <scope>NUCLEOTIDE SEQUENCE [LARGE SCALE GENOMIC DNA]</scope>
    <source>
        <strain evidence="8 9">VG341</strain>
    </source>
</reference>
<dbReference type="EMBL" id="PPCV01000001">
    <property type="protein sequence ID" value="RXW33357.1"/>
    <property type="molecule type" value="Genomic_DNA"/>
</dbReference>
<dbReference type="Pfam" id="PF00155">
    <property type="entry name" value="Aminotran_1_2"/>
    <property type="match status" value="1"/>
</dbReference>
<gene>
    <name evidence="8" type="ORF">C1706_00895</name>
</gene>
<comment type="cofactor">
    <cofactor evidence="1 6">
        <name>pyridoxal 5'-phosphate</name>
        <dbReference type="ChEBI" id="CHEBI:597326"/>
    </cofactor>
</comment>
<sequence>MSNGEYPYGQPLASAQRNTALLPGGEPVIMLTSNNYLGLSVDADVVAAAQRTVQDYGLSTCGARLHNGTTVLHREFEQQLAQWLGFEDCVLFSSGFLANVAPLSALGGPGVVFITDQLDHQSITDGCQQSGADLRIFPHNDMLKLEYILRRTQDHACRLIVVDGVYSMDGDLAPLHEIDELCRRYDALLMVDDAHGIGVFGDTGRGSCEHFGIQPDILMGTLSKSFGSSGGFITASQEVCDYIRHAAHGYIFNASPPPVLIGGALAALDAIRTRPELRRRLWANTIAFRQGLLDERFAIESGSSPIVPIPVGDDALAMQMTHDLRARGVFLSVAAFPAVPQGASRFRATVTALLEESDIERAITVISATAREKGIL</sequence>
<protein>
    <recommendedName>
        <fullName evidence="2">8-amino-7-oxononanoate synthase</fullName>
        <ecNumber evidence="2">2.3.1.47</ecNumber>
    </recommendedName>
</protein>
<evidence type="ECO:0000256" key="3">
    <source>
        <dbReference type="ARBA" id="ARBA00022679"/>
    </source>
</evidence>
<evidence type="ECO:0000313" key="8">
    <source>
        <dbReference type="EMBL" id="RXW33357.1"/>
    </source>
</evidence>
<keyword evidence="4 6" id="KW-0663">Pyridoxal phosphate</keyword>
<dbReference type="AlphaFoldDB" id="A0A4Q2EID6"/>
<comment type="similarity">
    <text evidence="6">Belongs to the class-II pyridoxal-phosphate-dependent aminotransferase family.</text>
</comment>
<dbReference type="Gene3D" id="3.40.640.10">
    <property type="entry name" value="Type I PLP-dependent aspartate aminotransferase-like (Major domain)"/>
    <property type="match status" value="1"/>
</dbReference>
<evidence type="ECO:0000256" key="1">
    <source>
        <dbReference type="ARBA" id="ARBA00001933"/>
    </source>
</evidence>
<dbReference type="InterPro" id="IPR001917">
    <property type="entry name" value="Aminotrans_II_pyridoxalP_BS"/>
</dbReference>